<comment type="caution">
    <text evidence="1">The sequence shown here is derived from an EMBL/GenBank/DDBJ whole genome shotgun (WGS) entry which is preliminary data.</text>
</comment>
<dbReference type="Proteomes" id="UP000192578">
    <property type="component" value="Unassembled WGS sequence"/>
</dbReference>
<dbReference type="EMBL" id="MTYJ01000034">
    <property type="protein sequence ID" value="OQV20015.1"/>
    <property type="molecule type" value="Genomic_DNA"/>
</dbReference>
<sequence>MEFRQHGRRTNGHEALKDEFVQYADPHIVQSKDLQTWKACQVIVFEVKKLHGSHDDRRQVRSHVLKESAHGKTRACVLSVEQLKTDGP</sequence>
<protein>
    <submittedName>
        <fullName evidence="1">Uncharacterized protein</fullName>
    </submittedName>
</protein>
<dbReference type="AlphaFoldDB" id="A0A1W0WXS7"/>
<name>A0A1W0WXS7_HYPEX</name>
<accession>A0A1W0WXS7</accession>
<evidence type="ECO:0000313" key="2">
    <source>
        <dbReference type="Proteomes" id="UP000192578"/>
    </source>
</evidence>
<keyword evidence="2" id="KW-1185">Reference proteome</keyword>
<reference evidence="2" key="1">
    <citation type="submission" date="2017-01" db="EMBL/GenBank/DDBJ databases">
        <title>Comparative genomics of anhydrobiosis in the tardigrade Hypsibius dujardini.</title>
        <authorList>
            <person name="Yoshida Y."/>
            <person name="Koutsovoulos G."/>
            <person name="Laetsch D."/>
            <person name="Stevens L."/>
            <person name="Kumar S."/>
            <person name="Horikawa D."/>
            <person name="Ishino K."/>
            <person name="Komine S."/>
            <person name="Tomita M."/>
            <person name="Blaxter M."/>
            <person name="Arakawa K."/>
        </authorList>
    </citation>
    <scope>NUCLEOTIDE SEQUENCE [LARGE SCALE GENOMIC DNA]</scope>
    <source>
        <strain evidence="2">Z151</strain>
    </source>
</reference>
<gene>
    <name evidence="1" type="ORF">BV898_06019</name>
</gene>
<proteinExistence type="predicted"/>
<organism evidence="1 2">
    <name type="scientific">Hypsibius exemplaris</name>
    <name type="common">Freshwater tardigrade</name>
    <dbReference type="NCBI Taxonomy" id="2072580"/>
    <lineage>
        <taxon>Eukaryota</taxon>
        <taxon>Metazoa</taxon>
        <taxon>Ecdysozoa</taxon>
        <taxon>Tardigrada</taxon>
        <taxon>Eutardigrada</taxon>
        <taxon>Parachela</taxon>
        <taxon>Hypsibioidea</taxon>
        <taxon>Hypsibiidae</taxon>
        <taxon>Hypsibius</taxon>
    </lineage>
</organism>
<evidence type="ECO:0000313" key="1">
    <source>
        <dbReference type="EMBL" id="OQV20015.1"/>
    </source>
</evidence>